<evidence type="ECO:0000313" key="1">
    <source>
        <dbReference type="EMBL" id="POO01741.1"/>
    </source>
</evidence>
<evidence type="ECO:0000313" key="2">
    <source>
        <dbReference type="Proteomes" id="UP000237000"/>
    </source>
</evidence>
<organism evidence="1 2">
    <name type="scientific">Trema orientale</name>
    <name type="common">Charcoal tree</name>
    <name type="synonym">Celtis orientalis</name>
    <dbReference type="NCBI Taxonomy" id="63057"/>
    <lineage>
        <taxon>Eukaryota</taxon>
        <taxon>Viridiplantae</taxon>
        <taxon>Streptophyta</taxon>
        <taxon>Embryophyta</taxon>
        <taxon>Tracheophyta</taxon>
        <taxon>Spermatophyta</taxon>
        <taxon>Magnoliopsida</taxon>
        <taxon>eudicotyledons</taxon>
        <taxon>Gunneridae</taxon>
        <taxon>Pentapetalae</taxon>
        <taxon>rosids</taxon>
        <taxon>fabids</taxon>
        <taxon>Rosales</taxon>
        <taxon>Cannabaceae</taxon>
        <taxon>Trema</taxon>
    </lineage>
</organism>
<proteinExistence type="predicted"/>
<name>A0A2P5FVB8_TREOI</name>
<reference evidence="2" key="1">
    <citation type="submission" date="2016-06" db="EMBL/GenBank/DDBJ databases">
        <title>Parallel loss of symbiosis genes in relatives of nitrogen-fixing non-legume Parasponia.</title>
        <authorList>
            <person name="Van Velzen R."/>
            <person name="Holmer R."/>
            <person name="Bu F."/>
            <person name="Rutten L."/>
            <person name="Van Zeijl A."/>
            <person name="Liu W."/>
            <person name="Santuari L."/>
            <person name="Cao Q."/>
            <person name="Sharma T."/>
            <person name="Shen D."/>
            <person name="Roswanjaya Y."/>
            <person name="Wardhani T."/>
            <person name="Kalhor M.S."/>
            <person name="Jansen J."/>
            <person name="Van den Hoogen J."/>
            <person name="Gungor B."/>
            <person name="Hartog M."/>
            <person name="Hontelez J."/>
            <person name="Verver J."/>
            <person name="Yang W.-C."/>
            <person name="Schijlen E."/>
            <person name="Repin R."/>
            <person name="Schilthuizen M."/>
            <person name="Schranz E."/>
            <person name="Heidstra R."/>
            <person name="Miyata K."/>
            <person name="Fedorova E."/>
            <person name="Kohlen W."/>
            <person name="Bisseling T."/>
            <person name="Smit S."/>
            <person name="Geurts R."/>
        </authorList>
    </citation>
    <scope>NUCLEOTIDE SEQUENCE [LARGE SCALE GENOMIC DNA]</scope>
    <source>
        <strain evidence="2">cv. RG33-2</strain>
    </source>
</reference>
<dbReference type="Proteomes" id="UP000237000">
    <property type="component" value="Unassembled WGS sequence"/>
</dbReference>
<keyword evidence="2" id="KW-1185">Reference proteome</keyword>
<sequence length="195" mass="22079">PNPVLANISVDTIKTAMEEKHIPILRMKPNQFQRHACAAPPGSSVVHLKPSTAGRGFEFPSFQNKQVGPLTPIELRQPQPPQHLSNTHPFANSLPATAKPRRQFDQAKRFDTITKERSHIDRIDSEVRIERDDSREHLPLGWAHERPVYASVPANGCPVPIMQAHWTLEDCFFLPLSGLRRKDEIMKTTIPIHTN</sequence>
<accession>A0A2P5FVB8</accession>
<dbReference type="AlphaFoldDB" id="A0A2P5FVB8"/>
<feature type="non-terminal residue" evidence="1">
    <location>
        <position position="1"/>
    </location>
</feature>
<dbReference type="EMBL" id="JXTC01000007">
    <property type="protein sequence ID" value="POO01741.1"/>
    <property type="molecule type" value="Genomic_DNA"/>
</dbReference>
<protein>
    <submittedName>
        <fullName evidence="1">Uncharacterized protein</fullName>
    </submittedName>
</protein>
<comment type="caution">
    <text evidence="1">The sequence shown here is derived from an EMBL/GenBank/DDBJ whole genome shotgun (WGS) entry which is preliminary data.</text>
</comment>
<gene>
    <name evidence="1" type="ORF">TorRG33x02_025180</name>
</gene>
<dbReference type="InParanoid" id="A0A2P5FVB8"/>